<name>A0A162NTR7_9CRUS</name>
<accession>A0A162NTR7</accession>
<dbReference type="EMBL" id="LRGB01000547">
    <property type="protein sequence ID" value="KZS18258.1"/>
    <property type="molecule type" value="Genomic_DNA"/>
</dbReference>
<evidence type="ECO:0000313" key="2">
    <source>
        <dbReference type="Proteomes" id="UP000076858"/>
    </source>
</evidence>
<reference evidence="1 2" key="1">
    <citation type="submission" date="2016-03" db="EMBL/GenBank/DDBJ databases">
        <title>EvidentialGene: Evidence-directed Construction of Genes on Genomes.</title>
        <authorList>
            <person name="Gilbert D.G."/>
            <person name="Choi J.-H."/>
            <person name="Mockaitis K."/>
            <person name="Colbourne J."/>
            <person name="Pfrender M."/>
        </authorList>
    </citation>
    <scope>NUCLEOTIDE SEQUENCE [LARGE SCALE GENOMIC DNA]</scope>
    <source>
        <strain evidence="1 2">Xinb3</strain>
        <tissue evidence="1">Complete organism</tissue>
    </source>
</reference>
<proteinExistence type="predicted"/>
<dbReference type="PANTHER" id="PTHR46579:SF1">
    <property type="entry name" value="F5_8 TYPE C DOMAIN-CONTAINING PROTEIN"/>
    <property type="match status" value="1"/>
</dbReference>
<protein>
    <submittedName>
        <fullName evidence="1">Uncharacterized protein</fullName>
    </submittedName>
</protein>
<evidence type="ECO:0000313" key="1">
    <source>
        <dbReference type="EMBL" id="KZS18258.1"/>
    </source>
</evidence>
<dbReference type="OrthoDB" id="7549404at2759"/>
<dbReference type="Proteomes" id="UP000076858">
    <property type="component" value="Unassembled WGS sequence"/>
</dbReference>
<dbReference type="PANTHER" id="PTHR46579">
    <property type="entry name" value="F5/8 TYPE C DOMAIN-CONTAINING PROTEIN-RELATED"/>
    <property type="match status" value="1"/>
</dbReference>
<keyword evidence="2" id="KW-1185">Reference proteome</keyword>
<gene>
    <name evidence="1" type="ORF">APZ42_015680</name>
</gene>
<organism evidence="1 2">
    <name type="scientific">Daphnia magna</name>
    <dbReference type="NCBI Taxonomy" id="35525"/>
    <lineage>
        <taxon>Eukaryota</taxon>
        <taxon>Metazoa</taxon>
        <taxon>Ecdysozoa</taxon>
        <taxon>Arthropoda</taxon>
        <taxon>Crustacea</taxon>
        <taxon>Branchiopoda</taxon>
        <taxon>Diplostraca</taxon>
        <taxon>Cladocera</taxon>
        <taxon>Anomopoda</taxon>
        <taxon>Daphniidae</taxon>
        <taxon>Daphnia</taxon>
    </lineage>
</organism>
<dbReference type="AlphaFoldDB" id="A0A162NTR7"/>
<sequence>MAPARSMLSNFKQFNSSFGCGYCLHEGVSIQKGRGYARVYPIKHPLPRKRGHDESFNSAIDVVERVLTEINGVKGPSYLYLIPLLNIMDGMIPDSMHCVYLGVVKQFLALWTESPAGCAYHIDAQAIDVILLTIKPSSDIIRLIRISDHDLEKAHFMIMKFTRLTGTLYGQEQMTYNIHILQHVVKSVRHWGAPWANSAFIYEDVGGLMQRQFHGSKTITLQIISNIMARARLRQFASRYISTSDERIIDLYEHLDAPIELRTLNMSSQVIGCGERLTLPKDSIDIIELFLNRSMTFVNAIKYPRLVVNGKLFCTADYAEPFQRDNSCIITEQFYARIIMILRISSICTCTFPSNENNCFLTCEPSDNSRTIILGYKYRRSKLPSVHDSLTDTDLTSFISKLDDVEKEFVVLDPMEIIGKFLTISSSNVSLAIPITGCLEFD</sequence>
<comment type="caution">
    <text evidence="1">The sequence shown here is derived from an EMBL/GenBank/DDBJ whole genome shotgun (WGS) entry which is preliminary data.</text>
</comment>